<dbReference type="GO" id="GO:0005737">
    <property type="term" value="C:cytoplasm"/>
    <property type="evidence" value="ECO:0007669"/>
    <property type="project" value="UniProtKB-SubCell"/>
</dbReference>
<keyword evidence="9 10" id="KW-0227">DNA damage</keyword>
<keyword evidence="9 10" id="KW-0742">SOS response</keyword>
<comment type="caution">
    <text evidence="12">The sequence shown here is derived from an EMBL/GenBank/DDBJ whole genome shotgun (WGS) entry which is preliminary data.</text>
</comment>
<protein>
    <recommendedName>
        <fullName evidence="3 9">DNA replication and repair protein RecF</fullName>
    </recommendedName>
</protein>
<sequence>MSSLTELTLENFRNHTHKTIVFEPITVLLGDNGVGKTNIIEAIRFLSLGKSFRAHRDREVITFDAPAARIIATVAGSGGVTYITCALTHDKKQITLNGVKHPFSHIIGSIKTVMFALDDLDFINGPPQHRRQFLDQCIGQQSKVYVRALLDMRRILRRRNATLERMAQGFAQEDELSVWDAQLCDVSQIIQKERAHLCATLQTHIAREYSDLTGDPRKLTITYCPSDISKTLLVRSRNQDLRIRATNIGPHRDDCIITLDGRSLADYGSRGERRLAVLAIKKAEVHILTDGDDTPILLLDDVFSELDHKRQDTLLTLFSKQQTIVTSTSLPTKLAALNPYTIELN</sequence>
<dbReference type="Proteomes" id="UP000231162">
    <property type="component" value="Unassembled WGS sequence"/>
</dbReference>
<comment type="function">
    <text evidence="9 10">The RecF protein is involved in DNA metabolism; it is required for DNA replication and normal SOS inducibility. RecF binds preferentially to single-stranded, linear DNA. It also seems to bind ATP.</text>
</comment>
<organism evidence="12 13">
    <name type="scientific">Candidatus Berkelbacteria bacterium CG10_big_fil_rev_8_21_14_0_10_43_14</name>
    <dbReference type="NCBI Taxonomy" id="1974515"/>
    <lineage>
        <taxon>Bacteria</taxon>
        <taxon>Candidatus Berkelbacteria</taxon>
    </lineage>
</organism>
<dbReference type="GO" id="GO:0009432">
    <property type="term" value="P:SOS response"/>
    <property type="evidence" value="ECO:0007669"/>
    <property type="project" value="UniProtKB-UniRule"/>
</dbReference>
<dbReference type="PROSITE" id="PS00618">
    <property type="entry name" value="RECF_2"/>
    <property type="match status" value="1"/>
</dbReference>
<dbReference type="SUPFAM" id="SSF52540">
    <property type="entry name" value="P-loop containing nucleoside triphosphate hydrolases"/>
    <property type="match status" value="1"/>
</dbReference>
<evidence type="ECO:0000259" key="11">
    <source>
        <dbReference type="Pfam" id="PF02463"/>
    </source>
</evidence>
<name>A0A2M6R9A0_9BACT</name>
<keyword evidence="9 10" id="KW-0234">DNA repair</keyword>
<keyword evidence="7 9" id="KW-0067">ATP-binding</keyword>
<evidence type="ECO:0000256" key="9">
    <source>
        <dbReference type="HAMAP-Rule" id="MF_00365"/>
    </source>
</evidence>
<dbReference type="InterPro" id="IPR027417">
    <property type="entry name" value="P-loop_NTPase"/>
</dbReference>
<reference evidence="13" key="1">
    <citation type="submission" date="2017-09" db="EMBL/GenBank/DDBJ databases">
        <title>Depth-based differentiation of microbial function through sediment-hosted aquifers and enrichment of novel symbionts in the deep terrestrial subsurface.</title>
        <authorList>
            <person name="Probst A.J."/>
            <person name="Ladd B."/>
            <person name="Jarett J.K."/>
            <person name="Geller-Mcgrath D.E."/>
            <person name="Sieber C.M.K."/>
            <person name="Emerson J.B."/>
            <person name="Anantharaman K."/>
            <person name="Thomas B.C."/>
            <person name="Malmstrom R."/>
            <person name="Stieglmeier M."/>
            <person name="Klingl A."/>
            <person name="Woyke T."/>
            <person name="Ryan C.M."/>
            <person name="Banfield J.F."/>
        </authorList>
    </citation>
    <scope>NUCLEOTIDE SEQUENCE [LARGE SCALE GENOMIC DNA]</scope>
</reference>
<dbReference type="GO" id="GO:0000731">
    <property type="term" value="P:DNA synthesis involved in DNA repair"/>
    <property type="evidence" value="ECO:0007669"/>
    <property type="project" value="TreeGrafter"/>
</dbReference>
<evidence type="ECO:0000313" key="12">
    <source>
        <dbReference type="EMBL" id="PIS07115.1"/>
    </source>
</evidence>
<accession>A0A2M6R9A0</accession>
<evidence type="ECO:0000256" key="3">
    <source>
        <dbReference type="ARBA" id="ARBA00020170"/>
    </source>
</evidence>
<dbReference type="GO" id="GO:0006260">
    <property type="term" value="P:DNA replication"/>
    <property type="evidence" value="ECO:0007669"/>
    <property type="project" value="UniProtKB-UniRule"/>
</dbReference>
<dbReference type="PROSITE" id="PS00617">
    <property type="entry name" value="RECF_1"/>
    <property type="match status" value="1"/>
</dbReference>
<keyword evidence="5 9" id="KW-0235">DNA replication</keyword>
<dbReference type="InterPro" id="IPR018078">
    <property type="entry name" value="DNA-binding_RecF_CS"/>
</dbReference>
<dbReference type="HAMAP" id="MF_00365">
    <property type="entry name" value="RecF"/>
    <property type="match status" value="1"/>
</dbReference>
<evidence type="ECO:0000256" key="4">
    <source>
        <dbReference type="ARBA" id="ARBA00022490"/>
    </source>
</evidence>
<comment type="similarity">
    <text evidence="2 9 10">Belongs to the RecF family.</text>
</comment>
<evidence type="ECO:0000256" key="7">
    <source>
        <dbReference type="ARBA" id="ARBA00022840"/>
    </source>
</evidence>
<dbReference type="NCBIfam" id="TIGR00611">
    <property type="entry name" value="recf"/>
    <property type="match status" value="1"/>
</dbReference>
<dbReference type="PANTHER" id="PTHR32182:SF0">
    <property type="entry name" value="DNA REPLICATION AND REPAIR PROTEIN RECF"/>
    <property type="match status" value="1"/>
</dbReference>
<feature type="domain" description="RecF/RecN/SMC N-terminal" evidence="11">
    <location>
        <begin position="4"/>
        <end position="328"/>
    </location>
</feature>
<feature type="binding site" evidence="9">
    <location>
        <begin position="30"/>
        <end position="37"/>
    </location>
    <ligand>
        <name>ATP</name>
        <dbReference type="ChEBI" id="CHEBI:30616"/>
    </ligand>
</feature>
<evidence type="ECO:0000256" key="2">
    <source>
        <dbReference type="ARBA" id="ARBA00008016"/>
    </source>
</evidence>
<evidence type="ECO:0000256" key="10">
    <source>
        <dbReference type="RuleBase" id="RU000578"/>
    </source>
</evidence>
<evidence type="ECO:0000313" key="13">
    <source>
        <dbReference type="Proteomes" id="UP000231162"/>
    </source>
</evidence>
<dbReference type="InterPro" id="IPR001238">
    <property type="entry name" value="DNA-binding_RecF"/>
</dbReference>
<evidence type="ECO:0000256" key="5">
    <source>
        <dbReference type="ARBA" id="ARBA00022705"/>
    </source>
</evidence>
<evidence type="ECO:0000256" key="6">
    <source>
        <dbReference type="ARBA" id="ARBA00022741"/>
    </source>
</evidence>
<evidence type="ECO:0000256" key="1">
    <source>
        <dbReference type="ARBA" id="ARBA00004496"/>
    </source>
</evidence>
<gene>
    <name evidence="9" type="primary">recF</name>
    <name evidence="12" type="ORF">COT79_00895</name>
</gene>
<keyword evidence="4 9" id="KW-0963">Cytoplasm</keyword>
<dbReference type="GO" id="GO:0006302">
    <property type="term" value="P:double-strand break repair"/>
    <property type="evidence" value="ECO:0007669"/>
    <property type="project" value="TreeGrafter"/>
</dbReference>
<dbReference type="AlphaFoldDB" id="A0A2M6R9A0"/>
<dbReference type="Pfam" id="PF02463">
    <property type="entry name" value="SMC_N"/>
    <property type="match status" value="1"/>
</dbReference>
<proteinExistence type="inferred from homology"/>
<dbReference type="Gene3D" id="3.40.50.300">
    <property type="entry name" value="P-loop containing nucleotide triphosphate hydrolases"/>
    <property type="match status" value="1"/>
</dbReference>
<evidence type="ECO:0000256" key="8">
    <source>
        <dbReference type="ARBA" id="ARBA00023125"/>
    </source>
</evidence>
<dbReference type="InterPro" id="IPR003395">
    <property type="entry name" value="RecF/RecN/SMC_N"/>
</dbReference>
<dbReference type="PANTHER" id="PTHR32182">
    <property type="entry name" value="DNA REPLICATION AND REPAIR PROTEIN RECF"/>
    <property type="match status" value="1"/>
</dbReference>
<dbReference type="GO" id="GO:0003697">
    <property type="term" value="F:single-stranded DNA binding"/>
    <property type="evidence" value="ECO:0007669"/>
    <property type="project" value="UniProtKB-UniRule"/>
</dbReference>
<dbReference type="GO" id="GO:0005524">
    <property type="term" value="F:ATP binding"/>
    <property type="evidence" value="ECO:0007669"/>
    <property type="project" value="UniProtKB-UniRule"/>
</dbReference>
<dbReference type="Gene3D" id="1.20.1050.90">
    <property type="entry name" value="RecF/RecN/SMC, N-terminal domain"/>
    <property type="match status" value="1"/>
</dbReference>
<keyword evidence="6 9" id="KW-0547">Nucleotide-binding</keyword>
<dbReference type="EMBL" id="PEZX01000015">
    <property type="protein sequence ID" value="PIS07115.1"/>
    <property type="molecule type" value="Genomic_DNA"/>
</dbReference>
<comment type="subcellular location">
    <subcellularLocation>
        <location evidence="1 9 10">Cytoplasm</location>
    </subcellularLocation>
</comment>
<dbReference type="InterPro" id="IPR042174">
    <property type="entry name" value="RecF_2"/>
</dbReference>
<keyword evidence="8 9" id="KW-0238">DNA-binding</keyword>